<keyword evidence="1" id="KW-0547">Nucleotide-binding</keyword>
<evidence type="ECO:0000313" key="1">
    <source>
        <dbReference type="EMBL" id="MFN0290025.1"/>
    </source>
</evidence>
<comment type="caution">
    <text evidence="1">The sequence shown here is derived from an EMBL/GenBank/DDBJ whole genome shotgun (WGS) entry which is preliminary data.</text>
</comment>
<protein>
    <submittedName>
        <fullName evidence="1">ATP-binding protein</fullName>
    </submittedName>
</protein>
<dbReference type="RefSeq" id="WP_138727622.1">
    <property type="nucleotide sequence ID" value="NZ_SRMP02000001.1"/>
</dbReference>
<dbReference type="InterPro" id="IPR036890">
    <property type="entry name" value="HATPase_C_sf"/>
</dbReference>
<organism evidence="1 2">
    <name type="scientific">Pedobacter helvus</name>
    <dbReference type="NCBI Taxonomy" id="2563444"/>
    <lineage>
        <taxon>Bacteria</taxon>
        <taxon>Pseudomonadati</taxon>
        <taxon>Bacteroidota</taxon>
        <taxon>Sphingobacteriia</taxon>
        <taxon>Sphingobacteriales</taxon>
        <taxon>Sphingobacteriaceae</taxon>
        <taxon>Pedobacter</taxon>
    </lineage>
</organism>
<dbReference type="EMBL" id="SRMP02000001">
    <property type="protein sequence ID" value="MFN0290025.1"/>
    <property type="molecule type" value="Genomic_DNA"/>
</dbReference>
<dbReference type="SUPFAM" id="SSF55874">
    <property type="entry name" value="ATPase domain of HSP90 chaperone/DNA topoisomerase II/histidine kinase"/>
    <property type="match status" value="1"/>
</dbReference>
<dbReference type="Proteomes" id="UP001517367">
    <property type="component" value="Unassembled WGS sequence"/>
</dbReference>
<proteinExistence type="predicted"/>
<dbReference type="GO" id="GO:0005524">
    <property type="term" value="F:ATP binding"/>
    <property type="evidence" value="ECO:0007669"/>
    <property type="project" value="UniProtKB-KW"/>
</dbReference>
<dbReference type="Gene3D" id="3.30.565.10">
    <property type="entry name" value="Histidine kinase-like ATPase, C-terminal domain"/>
    <property type="match status" value="1"/>
</dbReference>
<keyword evidence="2" id="KW-1185">Reference proteome</keyword>
<reference evidence="1 2" key="1">
    <citation type="submission" date="2024-12" db="EMBL/GenBank/DDBJ databases">
        <authorList>
            <person name="Hu S."/>
        </authorList>
    </citation>
    <scope>NUCLEOTIDE SEQUENCE [LARGE SCALE GENOMIC DNA]</scope>
    <source>
        <strain evidence="1 2">P-25</strain>
    </source>
</reference>
<name>A0ABW9JCA3_9SPHI</name>
<sequence length="666" mass="77961">MSKINIQGTVDNIRSKSNVYTPLIEAVVNAIDAINESKRIDGEILIKVKRLEQFEFDNILPEITSIEIHDNGVGFRQKNRDSFDTLYSLAKKSTGGKGFGRFMFLKYFSEVKIESNYKEEDGSKWSRKFLFGREDEIIVGEKNEPNDAKNNSTIVYLNHLVKDRSFDKELETIARKLLEKLLIFFINEKFPCPQIRLQEFDGSKELLLNNYLTGDNEIKLIKTLKFPIKGTRNVEKTFTLKIFKIYYSKFDSKIILTAHNREVVETLLHTYVPEFVDEFYDEINRDGKLLKKNFSIKAYVLGEYLDSNVSLERETFNFDKEKSDLMYEISQSEIEKIAAEKTKDVFITDVKQRVEKKRQKVYSYVNDVAPWHKTYIDYVDLTSFSYNSTNEKIELELQKFKFQQEQETKKEILFFLNSSDKSDLSNDINSILSKVTDIGKSDLAHYVCNRKVVLDFFDELRKRNEDGNSNLEKEIHSLIFPMNSDSRQTSYEEHNLWLLDERLVFSEYVASDRKISKKSDALGEPDLLIFDAKRSFRSGDNEYSNPITIFEFKRPKRESYRQEDDPILQIGNYLEKIRQGKYEMPDGAEPIKVNDNTPVYAYVIADLSDKIKQFAKQHSLTSSPDGEGYFGFHIGYKMYIEVISFKKLLKDATLRNKIFFKKLHIE</sequence>
<evidence type="ECO:0000313" key="2">
    <source>
        <dbReference type="Proteomes" id="UP001517367"/>
    </source>
</evidence>
<gene>
    <name evidence="1" type="ORF">E5L68_001400</name>
</gene>
<accession>A0ABW9JCA3</accession>
<keyword evidence="1" id="KW-0067">ATP-binding</keyword>